<proteinExistence type="predicted"/>
<evidence type="ECO:0000313" key="2">
    <source>
        <dbReference type="EMBL" id="KAK5647872.1"/>
    </source>
</evidence>
<dbReference type="AlphaFoldDB" id="A0AAN7VPM6"/>
<evidence type="ECO:0000313" key="1">
    <source>
        <dbReference type="EMBL" id="KAK5647800.1"/>
    </source>
</evidence>
<dbReference type="EMBL" id="JAVRBK010000002">
    <property type="protein sequence ID" value="KAK5647872.1"/>
    <property type="molecule type" value="Genomic_DNA"/>
</dbReference>
<dbReference type="EMBL" id="JAVRBK010000002">
    <property type="protein sequence ID" value="KAK5647800.1"/>
    <property type="molecule type" value="Genomic_DNA"/>
</dbReference>
<gene>
    <name evidence="1" type="ORF">RI129_002692</name>
    <name evidence="2" type="ORF">RI129_002764</name>
    <name evidence="3" type="ORF">RI129_002846</name>
</gene>
<organism evidence="3 4">
    <name type="scientific">Pyrocoelia pectoralis</name>
    <dbReference type="NCBI Taxonomy" id="417401"/>
    <lineage>
        <taxon>Eukaryota</taxon>
        <taxon>Metazoa</taxon>
        <taxon>Ecdysozoa</taxon>
        <taxon>Arthropoda</taxon>
        <taxon>Hexapoda</taxon>
        <taxon>Insecta</taxon>
        <taxon>Pterygota</taxon>
        <taxon>Neoptera</taxon>
        <taxon>Endopterygota</taxon>
        <taxon>Coleoptera</taxon>
        <taxon>Polyphaga</taxon>
        <taxon>Elateriformia</taxon>
        <taxon>Elateroidea</taxon>
        <taxon>Lampyridae</taxon>
        <taxon>Lampyrinae</taxon>
        <taxon>Pyrocoelia</taxon>
    </lineage>
</organism>
<protein>
    <submittedName>
        <fullName evidence="3">Uncharacterized protein</fullName>
    </submittedName>
</protein>
<dbReference type="EMBL" id="JAVRBK010000002">
    <property type="protein sequence ID" value="KAK5647954.1"/>
    <property type="molecule type" value="Genomic_DNA"/>
</dbReference>
<accession>A0AAN7VPM6</accession>
<reference evidence="3" key="1">
    <citation type="submission" date="2023-06" db="EMBL/GenBank/DDBJ databases">
        <authorList>
            <person name="Fu X."/>
            <person name="Zhu X."/>
        </authorList>
    </citation>
    <scope>NUCLEOTIDE SEQUENCE</scope>
    <source>
        <strain evidence="3">XCY_ONT2</strain>
        <tissue evidence="3">Whole body</tissue>
    </source>
</reference>
<name>A0AAN7VPM6_9COLE</name>
<comment type="caution">
    <text evidence="3">The sequence shown here is derived from an EMBL/GenBank/DDBJ whole genome shotgun (WGS) entry which is preliminary data.</text>
</comment>
<evidence type="ECO:0000313" key="3">
    <source>
        <dbReference type="EMBL" id="KAK5647954.1"/>
    </source>
</evidence>
<keyword evidence="4" id="KW-1185">Reference proteome</keyword>
<sequence length="301" mass="34500">MVDGKVCNSVTSNKNTQVCYICKAGPKQMNDLLTIKQRPINTYTYSFGLSTLHAYIRFFECLLHISYRLEIKHWQIRGEQNKAKMALKKQEVIDQFRRKMGLLVDMPKQGFGNTNDGNTARRFFENTALSSEITGIDERLIKRFSNILCALSCGYALNEDAFDSYAMETASLYVQLYGWYFMPTSVHKILVHGASVMRSLLLPIGQLSEDVQEARHKEVRWYREHSTMKMSRKCTNTDLIHILLISSDPLISSIRPLPVKKPTKLGTEVYSLLKIPEESICITKRTQFSQDTDSDSEINSD</sequence>
<dbReference type="Proteomes" id="UP001329430">
    <property type="component" value="Chromosome 2"/>
</dbReference>
<evidence type="ECO:0000313" key="4">
    <source>
        <dbReference type="Proteomes" id="UP001329430"/>
    </source>
</evidence>
<reference evidence="3 4" key="2">
    <citation type="journal article" date="2024" name="Insects">
        <title>An Improved Chromosome-Level Genome Assembly of the Firefly Pyrocoelia pectoralis.</title>
        <authorList>
            <person name="Fu X."/>
            <person name="Meyer-Rochow V.B."/>
            <person name="Ballantyne L."/>
            <person name="Zhu X."/>
        </authorList>
    </citation>
    <scope>NUCLEOTIDE SEQUENCE [LARGE SCALE GENOMIC DNA]</scope>
    <source>
        <strain evidence="3">XCY_ONT2</strain>
        <tissue evidence="2">Whole body</tissue>
    </source>
</reference>